<dbReference type="InterPro" id="IPR029058">
    <property type="entry name" value="AB_hydrolase_fold"/>
</dbReference>
<evidence type="ECO:0000256" key="3">
    <source>
        <dbReference type="RuleBase" id="RU361235"/>
    </source>
</evidence>
<dbReference type="InterPro" id="IPR050309">
    <property type="entry name" value="Type-B_Carboxylest/Lipase"/>
</dbReference>
<dbReference type="InterPro" id="IPR019826">
    <property type="entry name" value="Carboxylesterase_B_AS"/>
</dbReference>
<evidence type="ECO:0000256" key="1">
    <source>
        <dbReference type="ARBA" id="ARBA00005964"/>
    </source>
</evidence>
<dbReference type="Pfam" id="PF00135">
    <property type="entry name" value="COesterase"/>
    <property type="match status" value="1"/>
</dbReference>
<dbReference type="GO" id="GO:0016787">
    <property type="term" value="F:hydrolase activity"/>
    <property type="evidence" value="ECO:0007669"/>
    <property type="project" value="UniProtKB-KW"/>
</dbReference>
<dbReference type="InterPro" id="IPR019819">
    <property type="entry name" value="Carboxylesterase_B_CS"/>
</dbReference>
<evidence type="ECO:0000313" key="5">
    <source>
        <dbReference type="EMBL" id="CEE01130.1"/>
    </source>
</evidence>
<sequence length="491" mass="54739">MIVETAYGKVKGIQENDVYVWKGIPYAAPPIGPNRFRPPTSAESWDGVKDCSEFGPSAWQPSLEIMSFLGNQTTRMSEDCLTLNIWSPGTDGKKRPVLVWIHGGAFISGSGSSPLYEGTSFAKNGDLVVVTINYRLGILGFLHLAELGGDGYQNSGNCGILDQIAALKWVKENIAAFGGDPDQVTIFGESAGAMSVGVLLASPKAKGLFNQAILQSGAASHVIKSEKATKNTEFLLHELGLEKTEIQKLEEIPVEQLIEVSVKLPMMSLIPVIDGEILPKHPKELLAEGAAKDIPVLIGTNKDEYRLFTAFDPIWKKEDQAAIKKRFQQTFGTRWTKISQEFIKGKELTQSLYEKLMTIMTFTHPAIHVAEIQTEQGSPVWMYRFDWESQAFNGLLKSCHALEIPFVWNTFSKHGVENFTGDSPGRQELSKKIHNAWIAFAQNGDPNINDLPNWPKYDLQNRTTLIFNSNCEVVHDPDREERIKWEVCQER</sequence>
<dbReference type="EC" id="3.1.1.-" evidence="3"/>
<dbReference type="PROSITE" id="PS00941">
    <property type="entry name" value="CARBOXYLESTERASE_B_2"/>
    <property type="match status" value="1"/>
</dbReference>
<dbReference type="Proteomes" id="UP000040576">
    <property type="component" value="Unassembled WGS sequence"/>
</dbReference>
<feature type="domain" description="Carboxylesterase type B" evidence="4">
    <location>
        <begin position="2"/>
        <end position="476"/>
    </location>
</feature>
<dbReference type="Gene3D" id="3.40.50.1820">
    <property type="entry name" value="alpha/beta hydrolase"/>
    <property type="match status" value="1"/>
</dbReference>
<dbReference type="EMBL" id="CCRF01000042">
    <property type="protein sequence ID" value="CEE01130.1"/>
    <property type="molecule type" value="Genomic_DNA"/>
</dbReference>
<dbReference type="RefSeq" id="WP_034769248.1">
    <property type="nucleotide sequence ID" value="NZ_CCRF01000042.1"/>
</dbReference>
<dbReference type="AlphaFoldDB" id="A0A090IZY6"/>
<evidence type="ECO:0000313" key="6">
    <source>
        <dbReference type="Proteomes" id="UP000040576"/>
    </source>
</evidence>
<evidence type="ECO:0000256" key="2">
    <source>
        <dbReference type="ARBA" id="ARBA00022801"/>
    </source>
</evidence>
<keyword evidence="6" id="KW-1185">Reference proteome</keyword>
<proteinExistence type="inferred from homology"/>
<dbReference type="PANTHER" id="PTHR11559">
    <property type="entry name" value="CARBOXYLESTERASE"/>
    <property type="match status" value="1"/>
</dbReference>
<protein>
    <recommendedName>
        <fullName evidence="3">Carboxylic ester hydrolase</fullName>
        <ecNumber evidence="3">3.1.1.-</ecNumber>
    </recommendedName>
</protein>
<dbReference type="SUPFAM" id="SSF53474">
    <property type="entry name" value="alpha/beta-Hydrolases"/>
    <property type="match status" value="1"/>
</dbReference>
<dbReference type="ESTHER" id="9baci-a0a090izy6">
    <property type="family name" value="Carb_B_Bacteria"/>
</dbReference>
<evidence type="ECO:0000259" key="4">
    <source>
        <dbReference type="Pfam" id="PF00135"/>
    </source>
</evidence>
<comment type="similarity">
    <text evidence="1 3">Belongs to the type-B carboxylesterase/lipase family.</text>
</comment>
<name>A0A090IZY6_9BACI</name>
<keyword evidence="2 3" id="KW-0378">Hydrolase</keyword>
<dbReference type="InterPro" id="IPR002018">
    <property type="entry name" value="CarbesteraseB"/>
</dbReference>
<organism evidence="5 6">
    <name type="scientific">Caldibacillus thermoamylovorans</name>
    <dbReference type="NCBI Taxonomy" id="35841"/>
    <lineage>
        <taxon>Bacteria</taxon>
        <taxon>Bacillati</taxon>
        <taxon>Bacillota</taxon>
        <taxon>Bacilli</taxon>
        <taxon>Bacillales</taxon>
        <taxon>Bacillaceae</taxon>
        <taxon>Caldibacillus</taxon>
    </lineage>
</organism>
<reference evidence="5 6" key="1">
    <citation type="submission" date="2014-07" db="EMBL/GenBank/DDBJ databases">
        <authorList>
            <person name="Wibberg Daniel"/>
        </authorList>
    </citation>
    <scope>NUCLEOTIDE SEQUENCE [LARGE SCALE GENOMIC DNA]</scope>
</reference>
<dbReference type="PROSITE" id="PS00122">
    <property type="entry name" value="CARBOXYLESTERASE_B_1"/>
    <property type="match status" value="1"/>
</dbReference>
<accession>A0A090IZY6</accession>
<gene>
    <name evidence="5" type="primary">pnbA</name>
    <name evidence="5" type="ORF">BT1A1_1298</name>
</gene>